<dbReference type="EMBL" id="GGEC01072341">
    <property type="protein sequence ID" value="MBX52825.1"/>
    <property type="molecule type" value="Transcribed_RNA"/>
</dbReference>
<evidence type="ECO:0000313" key="1">
    <source>
        <dbReference type="EMBL" id="MBX52825.1"/>
    </source>
</evidence>
<reference evidence="1" key="1">
    <citation type="submission" date="2018-02" db="EMBL/GenBank/DDBJ databases">
        <title>Rhizophora mucronata_Transcriptome.</title>
        <authorList>
            <person name="Meera S.P."/>
            <person name="Sreeshan A."/>
            <person name="Augustine A."/>
        </authorList>
    </citation>
    <scope>NUCLEOTIDE SEQUENCE</scope>
    <source>
        <tissue evidence="1">Leaf</tissue>
    </source>
</reference>
<protein>
    <submittedName>
        <fullName evidence="1">Uncharacterized protein</fullName>
    </submittedName>
</protein>
<accession>A0A2P2PDM6</accession>
<dbReference type="AlphaFoldDB" id="A0A2P2PDM6"/>
<sequence>MKHTNPAIAMEYGSFMLLSSLKRT</sequence>
<organism evidence="1">
    <name type="scientific">Rhizophora mucronata</name>
    <name type="common">Asiatic mangrove</name>
    <dbReference type="NCBI Taxonomy" id="61149"/>
    <lineage>
        <taxon>Eukaryota</taxon>
        <taxon>Viridiplantae</taxon>
        <taxon>Streptophyta</taxon>
        <taxon>Embryophyta</taxon>
        <taxon>Tracheophyta</taxon>
        <taxon>Spermatophyta</taxon>
        <taxon>Magnoliopsida</taxon>
        <taxon>eudicotyledons</taxon>
        <taxon>Gunneridae</taxon>
        <taxon>Pentapetalae</taxon>
        <taxon>rosids</taxon>
        <taxon>fabids</taxon>
        <taxon>Malpighiales</taxon>
        <taxon>Rhizophoraceae</taxon>
        <taxon>Rhizophora</taxon>
    </lineage>
</organism>
<proteinExistence type="predicted"/>
<name>A0A2P2PDM6_RHIMU</name>